<reference evidence="10" key="1">
    <citation type="submission" date="2019-10" db="EMBL/GenBank/DDBJ databases">
        <title>Streptomyces sp. nov., a novel actinobacterium isolated from alkaline environment.</title>
        <authorList>
            <person name="Golinska P."/>
        </authorList>
    </citation>
    <scope>NUCLEOTIDE SEQUENCE [LARGE SCALE GENOMIC DNA]</scope>
    <source>
        <strain evidence="10">DSM 42108</strain>
    </source>
</reference>
<keyword evidence="5" id="KW-0418">Kinase</keyword>
<proteinExistence type="predicted"/>
<keyword evidence="4" id="KW-0808">Transferase</keyword>
<dbReference type="InterPro" id="IPR036890">
    <property type="entry name" value="HATPase_C_sf"/>
</dbReference>
<evidence type="ECO:0000256" key="2">
    <source>
        <dbReference type="ARBA" id="ARBA00012438"/>
    </source>
</evidence>
<feature type="region of interest" description="Disordered" evidence="7">
    <location>
        <begin position="384"/>
        <end position="568"/>
    </location>
</feature>
<dbReference type="GO" id="GO:0004673">
    <property type="term" value="F:protein histidine kinase activity"/>
    <property type="evidence" value="ECO:0007669"/>
    <property type="project" value="UniProtKB-EC"/>
</dbReference>
<dbReference type="InterPro" id="IPR003594">
    <property type="entry name" value="HATPase_dom"/>
</dbReference>
<dbReference type="PANTHER" id="PTHR45436">
    <property type="entry name" value="SENSOR HISTIDINE KINASE YKOH"/>
    <property type="match status" value="1"/>
</dbReference>
<dbReference type="AlphaFoldDB" id="A0A7W3XYA2"/>
<comment type="caution">
    <text evidence="9">The sequence shown here is derived from an EMBL/GenBank/DDBJ whole genome shotgun (WGS) entry which is preliminary data.</text>
</comment>
<feature type="compositionally biased region" description="Low complexity" evidence="7">
    <location>
        <begin position="391"/>
        <end position="402"/>
    </location>
</feature>
<keyword evidence="10" id="KW-1185">Reference proteome</keyword>
<dbReference type="EMBL" id="VKHS01000571">
    <property type="protein sequence ID" value="MBB0231621.1"/>
    <property type="molecule type" value="Genomic_DNA"/>
</dbReference>
<dbReference type="RefSeq" id="WP_182666170.1">
    <property type="nucleotide sequence ID" value="NZ_VKHS01000571.1"/>
</dbReference>
<feature type="domain" description="Histidine kinase/HSP90-like ATPase" evidence="8">
    <location>
        <begin position="268"/>
        <end position="376"/>
    </location>
</feature>
<dbReference type="Pfam" id="PF02518">
    <property type="entry name" value="HATPase_c"/>
    <property type="match status" value="1"/>
</dbReference>
<evidence type="ECO:0000256" key="7">
    <source>
        <dbReference type="SAM" id="MobiDB-lite"/>
    </source>
</evidence>
<dbReference type="Gene3D" id="3.30.565.10">
    <property type="entry name" value="Histidine kinase-like ATPase, C-terminal domain"/>
    <property type="match status" value="1"/>
</dbReference>
<evidence type="ECO:0000259" key="8">
    <source>
        <dbReference type="Pfam" id="PF02518"/>
    </source>
</evidence>
<protein>
    <recommendedName>
        <fullName evidence="2">histidine kinase</fullName>
        <ecNumber evidence="2">2.7.13.3</ecNumber>
    </recommendedName>
</protein>
<dbReference type="EC" id="2.7.13.3" evidence="2"/>
<gene>
    <name evidence="9" type="ORF">FOE67_19475</name>
</gene>
<dbReference type="InterPro" id="IPR050428">
    <property type="entry name" value="TCS_sensor_his_kinase"/>
</dbReference>
<evidence type="ECO:0000313" key="10">
    <source>
        <dbReference type="Proteomes" id="UP000530234"/>
    </source>
</evidence>
<accession>A0A7W3XYA2</accession>
<dbReference type="Proteomes" id="UP000530234">
    <property type="component" value="Unassembled WGS sequence"/>
</dbReference>
<feature type="region of interest" description="Disordered" evidence="7">
    <location>
        <begin position="57"/>
        <end position="77"/>
    </location>
</feature>
<comment type="catalytic activity">
    <reaction evidence="1">
        <text>ATP + protein L-histidine = ADP + protein N-phospho-L-histidine.</text>
        <dbReference type="EC" id="2.7.13.3"/>
    </reaction>
</comment>
<keyword evidence="3" id="KW-0597">Phosphoprotein</keyword>
<evidence type="ECO:0000256" key="1">
    <source>
        <dbReference type="ARBA" id="ARBA00000085"/>
    </source>
</evidence>
<sequence length="568" mass="59973">MLLELSAAVLAGGAGTAAVLTPLLLRDRRRASRAERSGRLTRNELYHLARTRVPAVAASARGAGGGQPIPGPSRPDIEGTELEQAARAVLEAVHHEVARIIADAEAARRSAAEEAATARRAAAEEMAEARRVAESAGAGADETLQQVTEEAARGAENATRSALRGAMAPVTAQLHRLQAQLDALLVKHERSQQVAGVLLELDPLVAQALRRAQATLVLAGDWPGRQRVDAPALDVVRAATGRIADGHRRVHIIGEPTIAVTGRVVEPVVLAIAELLDNAARHSSPASRVEVRFRSDHHGLSLLVDDGGVGLTRELEEQAEEVLSRNHDVRLTELPAPLAAGWAVVGLLARRYGFRASAVPDGSPYGGTRMVIHLPNELLTPLPMDEEEIGAPPQASPQASVPAPAPAPARESLSDPHEGPAPEPLPTRRAARVSAEPRTDEDWGPDHAAVDRAERRERPEPADHRGVRGAYSDPGFDHAAAPGGFPEEDEELTPGGLPQRRRRRHAAPEEPPGWHVTAPRPAAGPPSRLGAAGEAARAFRAAFSGEAGPTTPTTPTPRTPGDDEVSTT</sequence>
<dbReference type="GO" id="GO:0005886">
    <property type="term" value="C:plasma membrane"/>
    <property type="evidence" value="ECO:0007669"/>
    <property type="project" value="TreeGrafter"/>
</dbReference>
<keyword evidence="6" id="KW-0175">Coiled coil</keyword>
<organism evidence="9 10">
    <name type="scientific">Streptomyces calidiresistens</name>
    <dbReference type="NCBI Taxonomy" id="1485586"/>
    <lineage>
        <taxon>Bacteria</taxon>
        <taxon>Bacillati</taxon>
        <taxon>Actinomycetota</taxon>
        <taxon>Actinomycetes</taxon>
        <taxon>Kitasatosporales</taxon>
        <taxon>Streptomycetaceae</taxon>
        <taxon>Streptomyces</taxon>
    </lineage>
</organism>
<feature type="compositionally biased region" description="Basic and acidic residues" evidence="7">
    <location>
        <begin position="435"/>
        <end position="466"/>
    </location>
</feature>
<dbReference type="SUPFAM" id="SSF55874">
    <property type="entry name" value="ATPase domain of HSP90 chaperone/DNA topoisomerase II/histidine kinase"/>
    <property type="match status" value="1"/>
</dbReference>
<evidence type="ECO:0000313" key="9">
    <source>
        <dbReference type="EMBL" id="MBB0231621.1"/>
    </source>
</evidence>
<evidence type="ECO:0000256" key="5">
    <source>
        <dbReference type="ARBA" id="ARBA00022777"/>
    </source>
</evidence>
<evidence type="ECO:0000256" key="6">
    <source>
        <dbReference type="SAM" id="Coils"/>
    </source>
</evidence>
<name>A0A7W3XYA2_9ACTN</name>
<feature type="compositionally biased region" description="Low complexity" evidence="7">
    <location>
        <begin position="530"/>
        <end position="551"/>
    </location>
</feature>
<dbReference type="PANTHER" id="PTHR45436:SF5">
    <property type="entry name" value="SENSOR HISTIDINE KINASE TRCS"/>
    <property type="match status" value="1"/>
</dbReference>
<feature type="coiled-coil region" evidence="6">
    <location>
        <begin position="101"/>
        <end position="132"/>
    </location>
</feature>
<evidence type="ECO:0000256" key="3">
    <source>
        <dbReference type="ARBA" id="ARBA00022553"/>
    </source>
</evidence>
<evidence type="ECO:0000256" key="4">
    <source>
        <dbReference type="ARBA" id="ARBA00022679"/>
    </source>
</evidence>
<dbReference type="GO" id="GO:0000160">
    <property type="term" value="P:phosphorelay signal transduction system"/>
    <property type="evidence" value="ECO:0007669"/>
    <property type="project" value="TreeGrafter"/>
</dbReference>